<dbReference type="InterPro" id="IPR009674">
    <property type="entry name" value="Rpa2_dom_4"/>
</dbReference>
<dbReference type="InterPro" id="IPR015712">
    <property type="entry name" value="DNA-dir_RNA_pol_su2"/>
</dbReference>
<dbReference type="CDD" id="cd00653">
    <property type="entry name" value="RNA_pol_B_RPB2"/>
    <property type="match status" value="1"/>
</dbReference>
<dbReference type="GO" id="GO:0000428">
    <property type="term" value="C:DNA-directed RNA polymerase complex"/>
    <property type="evidence" value="ECO:0007669"/>
    <property type="project" value="UniProtKB-KW"/>
</dbReference>
<dbReference type="GO" id="GO:0003677">
    <property type="term" value="F:DNA binding"/>
    <property type="evidence" value="ECO:0007669"/>
    <property type="project" value="InterPro"/>
</dbReference>
<dbReference type="EMBL" id="CAXLJL010000489">
    <property type="protein sequence ID" value="CAL5138421.1"/>
    <property type="molecule type" value="Genomic_DNA"/>
</dbReference>
<dbReference type="Pfam" id="PF04560">
    <property type="entry name" value="RNA_pol_Rpb2_7"/>
    <property type="match status" value="1"/>
</dbReference>
<keyword evidence="6" id="KW-0548">Nucleotidyltransferase</keyword>
<keyword evidence="5" id="KW-0808">Transferase</keyword>
<dbReference type="Gene3D" id="3.90.1800.10">
    <property type="entry name" value="RNA polymerase alpha subunit dimerisation domain"/>
    <property type="match status" value="1"/>
</dbReference>
<dbReference type="InterPro" id="IPR007644">
    <property type="entry name" value="RNA_pol_bsu_protrusion"/>
</dbReference>
<feature type="domain" description="RNA polymerase beta subunit protrusion" evidence="14">
    <location>
        <begin position="4"/>
        <end position="380"/>
    </location>
</feature>
<dbReference type="InterPro" id="IPR007120">
    <property type="entry name" value="DNA-dir_RNAP_su2_dom"/>
</dbReference>
<dbReference type="AlphaFoldDB" id="A0AAV2TPJ4"/>
<dbReference type="Proteomes" id="UP001497525">
    <property type="component" value="Unassembled WGS sequence"/>
</dbReference>
<evidence type="ECO:0000256" key="2">
    <source>
        <dbReference type="ARBA" id="ARBA00006835"/>
    </source>
</evidence>
<dbReference type="SUPFAM" id="SSF64484">
    <property type="entry name" value="beta and beta-prime subunits of DNA dependent RNA-polymerase"/>
    <property type="match status" value="1"/>
</dbReference>
<evidence type="ECO:0000256" key="8">
    <source>
        <dbReference type="ARBA" id="ARBA00023242"/>
    </source>
</evidence>
<feature type="domain" description="DNA-directed RNA polymerase I subunit RPA2" evidence="16">
    <location>
        <begin position="540"/>
        <end position="600"/>
    </location>
</feature>
<dbReference type="EC" id="2.7.7.6" evidence="3"/>
<keyword evidence="4" id="KW-0240">DNA-directed RNA polymerase</keyword>
<dbReference type="InterPro" id="IPR037033">
    <property type="entry name" value="DNA-dir_RNAP_su2_hyb_sf"/>
</dbReference>
<feature type="domain" description="RNA polymerase Rpb2" evidence="12">
    <location>
        <begin position="1026"/>
        <end position="1155"/>
    </location>
</feature>
<evidence type="ECO:0000259" key="15">
    <source>
        <dbReference type="Pfam" id="PF04565"/>
    </source>
</evidence>
<evidence type="ECO:0000256" key="1">
    <source>
        <dbReference type="ARBA" id="ARBA00004123"/>
    </source>
</evidence>
<sequence>MEKLSKIHVKSFNFLLRDGLKRMVKYLPPVEFSTPNGDECQLHVEFLELSKPCRDDKKEVPMYPHECRRQGTTYGARLCLHVRLSVNGTATGIIEVPCGDIPIMVLSRACRLSGLKRSEFPKHCEEERDLGGYFIVNGKERVLRLIIMTRRNFPLTVSRPSFRRRGHGYTDQAVIMRCVRDDETTTVMMLHWLMNSEPTLAFVLEREQFFIPISILLRALVNKTEFEIFDDIRRGSGESLSLEETAMRILMRLKDEDYSSQSRALAYLGRLFRLRMHVLKAMSDEDAGIYLLKNYVAIHLDSLVDKYHLLCYMIRKLHAFVSGRCCVESNDNMMFQEVLLPSTLYVQVLREKIIQLLRNTQENLLARSRKGKVSVNATMIQQSLLQRGPEVGCAMVYLLATGNLPPSIRADLVTALNSQSTGLSVSADNVNFLRLAAQFRAVHRGAMFVDMRTTAVRRLLPEAWGFLCPVHTPDGAPCGLLNHLAEPVEAVCETPKQSSVDALANWLATNKLRPVELSRQLSGVTEEQNALPVLFDGRLVGWVSSLADAERLANELRDLKLDKNSTVVPYSLEITVIPPTDVASQYPGVFLFSGSSRLIRPVINLKNGDQTESGGLIEWIGTFEQPYLDIAVNNEELGERSLAAQSHMEVAPEGIFSFVAGLTPYQDFNQSPRNMYQCQMAKQTMGHSSYTWLHRSDAKAYRLLTPQSPLVRTKTYVKYDMDHYPLGFNAIVAVMSYTGYDMEDAMVINKASYQRGLAGACIYKSEVLDLSLLSKQLPSKLGRRRGPAAEHYFGTPNTPPAGLDWDGFPPVGARLDPGVSPLYCYTHVETQRTTVVKYEGGEQIAYVDSISLNGSWSQATITLRLPRKPDIGDKYSSRHGQKGINSLLVPGEEMPWTVTSGIVPDLIFNPHGFPTRMTMGMMIEFLAGKSAALTGKRVDATPFQWKEDNPPFKEYCQQLADCGFNYWGTEMMMSGCDGRQLEAHIYVGVVYYQRLRHMVADKYQVRAEGRFDPVLRQPIKGRKVGGGIRLGEMERDCLLSQGLSFTLQDRMVDSNCDTVTMLACSKCGSLVHTDLARNVDDDQGSGAMLTGAGGGWRTTQGNAPFDRNYWSCRLCDRDQDPSSVGKGHLKRVRVSAAFRYLTYELACLNIQTQMAVTDLV</sequence>
<evidence type="ECO:0000256" key="9">
    <source>
        <dbReference type="ARBA" id="ARBA00047768"/>
    </source>
</evidence>
<evidence type="ECO:0000256" key="6">
    <source>
        <dbReference type="ARBA" id="ARBA00022695"/>
    </source>
</evidence>
<proteinExistence type="inferred from homology"/>
<dbReference type="InterPro" id="IPR007642">
    <property type="entry name" value="RNA_pol_Rpb2_2"/>
</dbReference>
<evidence type="ECO:0000313" key="17">
    <source>
        <dbReference type="EMBL" id="CAL5138421.1"/>
    </source>
</evidence>
<name>A0AAV2TPJ4_CALDB</name>
<gene>
    <name evidence="17" type="ORF">CDAUBV1_LOCUS13243</name>
</gene>
<dbReference type="FunFam" id="2.40.270.10:FF:000011">
    <property type="entry name" value="DNA-directed RNA polymerase subunit beta"/>
    <property type="match status" value="1"/>
</dbReference>
<feature type="domain" description="RNA polymerase Rpb2" evidence="15">
    <location>
        <begin position="426"/>
        <end position="485"/>
    </location>
</feature>
<reference evidence="17" key="1">
    <citation type="submission" date="2024-06" db="EMBL/GenBank/DDBJ databases">
        <authorList>
            <person name="Liu X."/>
            <person name="Lenzi L."/>
            <person name="Haldenby T S."/>
            <person name="Uol C."/>
        </authorList>
    </citation>
    <scope>NUCLEOTIDE SEQUENCE</scope>
</reference>
<evidence type="ECO:0000256" key="4">
    <source>
        <dbReference type="ARBA" id="ARBA00022478"/>
    </source>
</evidence>
<dbReference type="Pfam" id="PF04561">
    <property type="entry name" value="RNA_pol_Rpb2_2"/>
    <property type="match status" value="1"/>
</dbReference>
<comment type="subcellular location">
    <subcellularLocation>
        <location evidence="1">Nucleus</location>
    </subcellularLocation>
</comment>
<evidence type="ECO:0000256" key="5">
    <source>
        <dbReference type="ARBA" id="ARBA00022679"/>
    </source>
</evidence>
<dbReference type="Gene3D" id="2.40.50.150">
    <property type="match status" value="1"/>
</dbReference>
<dbReference type="GO" id="GO:0005634">
    <property type="term" value="C:nucleus"/>
    <property type="evidence" value="ECO:0007669"/>
    <property type="project" value="UniProtKB-SubCell"/>
</dbReference>
<evidence type="ECO:0000259" key="13">
    <source>
        <dbReference type="Pfam" id="PF04561"/>
    </source>
</evidence>
<dbReference type="PANTHER" id="PTHR20856">
    <property type="entry name" value="DNA-DIRECTED RNA POLYMERASE I SUBUNIT 2"/>
    <property type="match status" value="1"/>
</dbReference>
<dbReference type="Gene3D" id="3.90.1110.10">
    <property type="entry name" value="RNA polymerase Rpb2, domain 2"/>
    <property type="match status" value="1"/>
</dbReference>
<dbReference type="GO" id="GO:0006351">
    <property type="term" value="P:DNA-templated transcription"/>
    <property type="evidence" value="ECO:0007669"/>
    <property type="project" value="InterPro"/>
</dbReference>
<dbReference type="Gene3D" id="3.90.1100.10">
    <property type="match status" value="2"/>
</dbReference>
<dbReference type="InterPro" id="IPR007641">
    <property type="entry name" value="RNA_pol_Rpb2_7"/>
</dbReference>
<dbReference type="Pfam" id="PF04565">
    <property type="entry name" value="RNA_pol_Rpb2_3"/>
    <property type="match status" value="1"/>
</dbReference>
<evidence type="ECO:0000256" key="10">
    <source>
        <dbReference type="RuleBase" id="RU000434"/>
    </source>
</evidence>
<dbReference type="Pfam" id="PF06883">
    <property type="entry name" value="RNA_pol_Rpa2_4"/>
    <property type="match status" value="1"/>
</dbReference>
<feature type="domain" description="DNA-directed RNA polymerase subunit 2 hybrid-binding" evidence="11">
    <location>
        <begin position="659"/>
        <end position="1023"/>
    </location>
</feature>
<evidence type="ECO:0000259" key="12">
    <source>
        <dbReference type="Pfam" id="PF04560"/>
    </source>
</evidence>
<organism evidence="17 18">
    <name type="scientific">Calicophoron daubneyi</name>
    <name type="common">Rumen fluke</name>
    <name type="synonym">Paramphistomum daubneyi</name>
    <dbReference type="NCBI Taxonomy" id="300641"/>
    <lineage>
        <taxon>Eukaryota</taxon>
        <taxon>Metazoa</taxon>
        <taxon>Spiralia</taxon>
        <taxon>Lophotrochozoa</taxon>
        <taxon>Platyhelminthes</taxon>
        <taxon>Trematoda</taxon>
        <taxon>Digenea</taxon>
        <taxon>Plagiorchiida</taxon>
        <taxon>Pronocephalata</taxon>
        <taxon>Paramphistomoidea</taxon>
        <taxon>Paramphistomidae</taxon>
        <taxon>Calicophoron</taxon>
    </lineage>
</organism>
<dbReference type="Pfam" id="PF00562">
    <property type="entry name" value="RNA_pol_Rpb2_6"/>
    <property type="match status" value="1"/>
</dbReference>
<dbReference type="Gene3D" id="2.40.270.10">
    <property type="entry name" value="DNA-directed RNA polymerase, subunit 2, domain 6"/>
    <property type="match status" value="1"/>
</dbReference>
<evidence type="ECO:0000259" key="11">
    <source>
        <dbReference type="Pfam" id="PF00562"/>
    </source>
</evidence>
<comment type="similarity">
    <text evidence="2 10">Belongs to the RNA polymerase beta chain family.</text>
</comment>
<evidence type="ECO:0000256" key="3">
    <source>
        <dbReference type="ARBA" id="ARBA00012418"/>
    </source>
</evidence>
<feature type="domain" description="RNA polymerase Rpb2" evidence="13">
    <location>
        <begin position="151"/>
        <end position="338"/>
    </location>
</feature>
<comment type="caution">
    <text evidence="17">The sequence shown here is derived from an EMBL/GenBank/DDBJ whole genome shotgun (WGS) entry which is preliminary data.</text>
</comment>
<dbReference type="GO" id="GO:0003899">
    <property type="term" value="F:DNA-directed RNA polymerase activity"/>
    <property type="evidence" value="ECO:0007669"/>
    <property type="project" value="UniProtKB-EC"/>
</dbReference>
<keyword evidence="8" id="KW-0539">Nucleus</keyword>
<dbReference type="InterPro" id="IPR037034">
    <property type="entry name" value="RNA_pol_Rpb2_2_sf"/>
</dbReference>
<evidence type="ECO:0000256" key="7">
    <source>
        <dbReference type="ARBA" id="ARBA00023163"/>
    </source>
</evidence>
<evidence type="ECO:0000259" key="16">
    <source>
        <dbReference type="Pfam" id="PF06883"/>
    </source>
</evidence>
<accession>A0AAV2TPJ4</accession>
<dbReference type="GO" id="GO:0032549">
    <property type="term" value="F:ribonucleoside binding"/>
    <property type="evidence" value="ECO:0007669"/>
    <property type="project" value="InterPro"/>
</dbReference>
<evidence type="ECO:0000313" key="18">
    <source>
        <dbReference type="Proteomes" id="UP001497525"/>
    </source>
</evidence>
<keyword evidence="7" id="KW-0804">Transcription</keyword>
<dbReference type="InterPro" id="IPR007645">
    <property type="entry name" value="RNA_pol_Rpb2_3"/>
</dbReference>
<dbReference type="FunFam" id="2.40.270.10:FF:000006">
    <property type="entry name" value="DNA-directed RNA polymerase subunit beta"/>
    <property type="match status" value="1"/>
</dbReference>
<comment type="catalytic activity">
    <reaction evidence="9">
        <text>RNA(n) + a ribonucleoside 5'-triphosphate = RNA(n+1) + diphosphate</text>
        <dbReference type="Rhea" id="RHEA:21248"/>
        <dbReference type="Rhea" id="RHEA-COMP:14527"/>
        <dbReference type="Rhea" id="RHEA-COMP:17342"/>
        <dbReference type="ChEBI" id="CHEBI:33019"/>
        <dbReference type="ChEBI" id="CHEBI:61557"/>
        <dbReference type="ChEBI" id="CHEBI:140395"/>
        <dbReference type="EC" id="2.7.7.6"/>
    </reaction>
    <physiologicalReaction direction="left-to-right" evidence="9">
        <dbReference type="Rhea" id="RHEA:21249"/>
    </physiologicalReaction>
</comment>
<dbReference type="Pfam" id="PF04563">
    <property type="entry name" value="RNA_pol_Rpb2_1"/>
    <property type="match status" value="1"/>
</dbReference>
<dbReference type="InterPro" id="IPR014724">
    <property type="entry name" value="RNA_pol_RPB2_OB-fold"/>
</dbReference>
<evidence type="ECO:0000259" key="14">
    <source>
        <dbReference type="Pfam" id="PF04563"/>
    </source>
</evidence>
<protein>
    <recommendedName>
        <fullName evidence="3">DNA-directed RNA polymerase</fullName>
        <ecNumber evidence="3">2.7.7.6</ecNumber>
    </recommendedName>
</protein>